<organism evidence="1 2">
    <name type="scientific">Aristaeella lactis</name>
    <dbReference type="NCBI Taxonomy" id="3046383"/>
    <lineage>
        <taxon>Bacteria</taxon>
        <taxon>Bacillati</taxon>
        <taxon>Bacillota</taxon>
        <taxon>Clostridia</taxon>
        <taxon>Eubacteriales</taxon>
        <taxon>Aristaeellaceae</taxon>
        <taxon>Aristaeella</taxon>
    </lineage>
</organism>
<dbReference type="EMBL" id="FWXZ01000002">
    <property type="protein sequence ID" value="SMC58157.1"/>
    <property type="molecule type" value="Genomic_DNA"/>
</dbReference>
<name>A0AC61PL14_9FIRM</name>
<gene>
    <name evidence="1" type="ORF">SAMN06297397_1530</name>
</gene>
<proteinExistence type="predicted"/>
<comment type="caution">
    <text evidence="1">The sequence shown here is derived from an EMBL/GenBank/DDBJ whole genome shotgun (WGS) entry which is preliminary data.</text>
</comment>
<evidence type="ECO:0000313" key="1">
    <source>
        <dbReference type="EMBL" id="SMC58157.1"/>
    </source>
</evidence>
<accession>A0AC61PL14</accession>
<evidence type="ECO:0000313" key="2">
    <source>
        <dbReference type="Proteomes" id="UP000192328"/>
    </source>
</evidence>
<reference evidence="1" key="1">
    <citation type="submission" date="2017-04" db="EMBL/GenBank/DDBJ databases">
        <authorList>
            <person name="Varghese N."/>
            <person name="Submissions S."/>
        </authorList>
    </citation>
    <scope>NUCLEOTIDE SEQUENCE</scope>
    <source>
        <strain evidence="1">WTE2008</strain>
    </source>
</reference>
<sequence length="192" mass="21754">MLFQSLDKLKRQSILAAILMMALGVVMLICPESYVNTLVVTVGYGMIIFALVEMLEFIVSKKALIHYIIFTGALFIAILGVFILIYNQDLLKALGWLFGFVLVQDSLFTLLNALLFARRSNRKGWWMLIIFAIVLMALGVLIFLNPWWDSPTLLMRIIGGALLFSAFVSTLRLIWVWPFKNGKESAEDASER</sequence>
<keyword evidence="2" id="KW-1185">Reference proteome</keyword>
<dbReference type="Proteomes" id="UP000192328">
    <property type="component" value="Unassembled WGS sequence"/>
</dbReference>
<protein>
    <submittedName>
        <fullName evidence="1">Uncharacterized protein</fullName>
    </submittedName>
</protein>